<dbReference type="AlphaFoldDB" id="A0A2H1WTA3"/>
<dbReference type="EMBL" id="ODYU01010899">
    <property type="protein sequence ID" value="SOQ56290.1"/>
    <property type="molecule type" value="Genomic_DNA"/>
</dbReference>
<proteinExistence type="predicted"/>
<name>A0A2H1WTA3_SPOFR</name>
<sequence length="124" mass="13901">MHPFYITVSTLPLVQVSAQIQIHSLLLYSLNPMRQQTDTTGERSGAAPTDLRAFREMGLLPAASPEYLWDIKSYHPSQFMHCLYAKLASIKCTNLEISEVFFVLRSTNVKLALASLDARSLSVK</sequence>
<protein>
    <submittedName>
        <fullName evidence="1">SFRICE_002857</fullName>
    </submittedName>
</protein>
<organism evidence="1">
    <name type="scientific">Spodoptera frugiperda</name>
    <name type="common">Fall armyworm</name>
    <dbReference type="NCBI Taxonomy" id="7108"/>
    <lineage>
        <taxon>Eukaryota</taxon>
        <taxon>Metazoa</taxon>
        <taxon>Ecdysozoa</taxon>
        <taxon>Arthropoda</taxon>
        <taxon>Hexapoda</taxon>
        <taxon>Insecta</taxon>
        <taxon>Pterygota</taxon>
        <taxon>Neoptera</taxon>
        <taxon>Endopterygota</taxon>
        <taxon>Lepidoptera</taxon>
        <taxon>Glossata</taxon>
        <taxon>Ditrysia</taxon>
        <taxon>Noctuoidea</taxon>
        <taxon>Noctuidae</taxon>
        <taxon>Amphipyrinae</taxon>
        <taxon>Spodoptera</taxon>
    </lineage>
</organism>
<evidence type="ECO:0000313" key="1">
    <source>
        <dbReference type="EMBL" id="SOQ56290.1"/>
    </source>
</evidence>
<gene>
    <name evidence="1" type="ORF">SFRICE_002857</name>
</gene>
<accession>A0A2H1WTA3</accession>
<reference evidence="1" key="1">
    <citation type="submission" date="2016-07" db="EMBL/GenBank/DDBJ databases">
        <authorList>
            <person name="Bretaudeau A."/>
        </authorList>
    </citation>
    <scope>NUCLEOTIDE SEQUENCE</scope>
    <source>
        <strain evidence="1">Rice</strain>
        <tissue evidence="1">Whole body</tissue>
    </source>
</reference>